<dbReference type="PANTHER" id="PTHR33498">
    <property type="entry name" value="TRANSPOSASE FOR INSERTION SEQUENCE ELEMENT IS1557"/>
    <property type="match status" value="1"/>
</dbReference>
<evidence type="ECO:0008006" key="3">
    <source>
        <dbReference type="Google" id="ProtNLM"/>
    </source>
</evidence>
<evidence type="ECO:0000313" key="1">
    <source>
        <dbReference type="EMBL" id="MFB9207371.1"/>
    </source>
</evidence>
<dbReference type="PANTHER" id="PTHR33498:SF1">
    <property type="entry name" value="TRANSPOSASE FOR INSERTION SEQUENCE ELEMENT IS1557"/>
    <property type="match status" value="1"/>
</dbReference>
<dbReference type="EMBL" id="JBHMEI010000050">
    <property type="protein sequence ID" value="MFB9207371.1"/>
    <property type="molecule type" value="Genomic_DNA"/>
</dbReference>
<keyword evidence="2" id="KW-1185">Reference proteome</keyword>
<dbReference type="Proteomes" id="UP001589647">
    <property type="component" value="Unassembled WGS sequence"/>
</dbReference>
<proteinExistence type="predicted"/>
<sequence>MLGVAISRQTVVRSLLRLPLPVRPTPEVIGVDDFALHKRYRYATVIIDAVTRERIDVLADHQADTLEAWLRAHPGVRVVCRDSIRYLVLSSEPAGQLVARLSGALGK</sequence>
<evidence type="ECO:0000313" key="2">
    <source>
        <dbReference type="Proteomes" id="UP001589647"/>
    </source>
</evidence>
<dbReference type="InterPro" id="IPR047951">
    <property type="entry name" value="Transpos_ISL3"/>
</dbReference>
<accession>A0ABV5IS78</accession>
<protein>
    <recommendedName>
        <fullName evidence="3">Transposase</fullName>
    </recommendedName>
</protein>
<reference evidence="1 2" key="1">
    <citation type="submission" date="2024-09" db="EMBL/GenBank/DDBJ databases">
        <authorList>
            <person name="Sun Q."/>
            <person name="Mori K."/>
        </authorList>
    </citation>
    <scope>NUCLEOTIDE SEQUENCE [LARGE SCALE GENOMIC DNA]</scope>
    <source>
        <strain evidence="1 2">CCM 3426</strain>
    </source>
</reference>
<organism evidence="1 2">
    <name type="scientific">Nonomuraea spiralis</name>
    <dbReference type="NCBI Taxonomy" id="46182"/>
    <lineage>
        <taxon>Bacteria</taxon>
        <taxon>Bacillati</taxon>
        <taxon>Actinomycetota</taxon>
        <taxon>Actinomycetes</taxon>
        <taxon>Streptosporangiales</taxon>
        <taxon>Streptosporangiaceae</taxon>
        <taxon>Nonomuraea</taxon>
    </lineage>
</organism>
<gene>
    <name evidence="1" type="ORF">ACFFV7_39720</name>
</gene>
<name>A0ABV5IS78_9ACTN</name>
<comment type="caution">
    <text evidence="1">The sequence shown here is derived from an EMBL/GenBank/DDBJ whole genome shotgun (WGS) entry which is preliminary data.</text>
</comment>
<dbReference type="RefSeq" id="WP_379478664.1">
    <property type="nucleotide sequence ID" value="NZ_JBHMEI010000050.1"/>
</dbReference>